<proteinExistence type="predicted"/>
<dbReference type="EMBL" id="AP023367">
    <property type="protein sequence ID" value="BCJ96469.1"/>
    <property type="molecule type" value="Genomic_DNA"/>
</dbReference>
<evidence type="ECO:0000259" key="5">
    <source>
        <dbReference type="Pfam" id="PF01957"/>
    </source>
</evidence>
<dbReference type="KEGG" id="acel:acsn021_40380"/>
<keyword evidence="3" id="KW-1133">Transmembrane helix</keyword>
<evidence type="ECO:0000256" key="2">
    <source>
        <dbReference type="ARBA" id="ARBA00022692"/>
    </source>
</evidence>
<reference evidence="6 7" key="1">
    <citation type="journal article" date="2016" name="Int. J. Syst. Evol. Microbiol.">
        <title>Descriptions of Anaerotaenia torta gen. nov., sp. nov. and Anaerocolumna cellulosilytica gen. nov., sp. nov. isolated from a methanogenic reactor of cattle waste.</title>
        <authorList>
            <person name="Uek A."/>
            <person name="Ohtaki Y."/>
            <person name="Kaku N."/>
            <person name="Ueki K."/>
        </authorList>
    </citation>
    <scope>NUCLEOTIDE SEQUENCE [LARGE SCALE GENOMIC DNA]</scope>
    <source>
        <strain evidence="6 7">SN021</strain>
    </source>
</reference>
<dbReference type="InterPro" id="IPR012340">
    <property type="entry name" value="NA-bd_OB-fold"/>
</dbReference>
<evidence type="ECO:0000313" key="6">
    <source>
        <dbReference type="EMBL" id="BCJ96469.1"/>
    </source>
</evidence>
<dbReference type="AlphaFoldDB" id="A0A6S6R547"/>
<dbReference type="GO" id="GO:0005886">
    <property type="term" value="C:plasma membrane"/>
    <property type="evidence" value="ECO:0007669"/>
    <property type="project" value="TreeGrafter"/>
</dbReference>
<sequence length="146" mass="16328">MNSTYWLIALAVLLLIEIITLGLTTIWFAGGALTAFLVSLVTNNLVLELIIFFVVSFLLLIYTRPIAARFFNAKKIKTNYESLIGREGKVIERIDNFNSSGQVVVGGQEWTARAVDDRAIIEPEQKVIIRSIAGVKLMVEVEKEEI</sequence>
<dbReference type="InterPro" id="IPR002810">
    <property type="entry name" value="NfeD-like_C"/>
</dbReference>
<dbReference type="RefSeq" id="WP_184095277.1">
    <property type="nucleotide sequence ID" value="NZ_AP023367.1"/>
</dbReference>
<gene>
    <name evidence="6" type="ORF">acsn021_40380</name>
</gene>
<keyword evidence="7" id="KW-1185">Reference proteome</keyword>
<keyword evidence="2" id="KW-0812">Transmembrane</keyword>
<evidence type="ECO:0000256" key="3">
    <source>
        <dbReference type="ARBA" id="ARBA00022989"/>
    </source>
</evidence>
<evidence type="ECO:0000313" key="7">
    <source>
        <dbReference type="Proteomes" id="UP000515561"/>
    </source>
</evidence>
<dbReference type="Proteomes" id="UP000515561">
    <property type="component" value="Chromosome"/>
</dbReference>
<dbReference type="Gene3D" id="2.40.50.140">
    <property type="entry name" value="Nucleic acid-binding proteins"/>
    <property type="match status" value="1"/>
</dbReference>
<comment type="subcellular location">
    <subcellularLocation>
        <location evidence="1">Membrane</location>
        <topology evidence="1">Multi-pass membrane protein</topology>
    </subcellularLocation>
</comment>
<dbReference type="InterPro" id="IPR052165">
    <property type="entry name" value="Membrane_assoc_protease"/>
</dbReference>
<dbReference type="PANTHER" id="PTHR33507">
    <property type="entry name" value="INNER MEMBRANE PROTEIN YBBJ"/>
    <property type="match status" value="1"/>
</dbReference>
<keyword evidence="4" id="KW-0472">Membrane</keyword>
<organism evidence="6 7">
    <name type="scientific">Anaerocolumna cellulosilytica</name>
    <dbReference type="NCBI Taxonomy" id="433286"/>
    <lineage>
        <taxon>Bacteria</taxon>
        <taxon>Bacillati</taxon>
        <taxon>Bacillota</taxon>
        <taxon>Clostridia</taxon>
        <taxon>Lachnospirales</taxon>
        <taxon>Lachnospiraceae</taxon>
        <taxon>Anaerocolumna</taxon>
    </lineage>
</organism>
<evidence type="ECO:0000256" key="1">
    <source>
        <dbReference type="ARBA" id="ARBA00004141"/>
    </source>
</evidence>
<dbReference type="SUPFAM" id="SSF141322">
    <property type="entry name" value="NfeD domain-like"/>
    <property type="match status" value="1"/>
</dbReference>
<protein>
    <recommendedName>
        <fullName evidence="5">NfeD-like C-terminal domain-containing protein</fullName>
    </recommendedName>
</protein>
<name>A0A6S6R547_9FIRM</name>
<dbReference type="PANTHER" id="PTHR33507:SF3">
    <property type="entry name" value="INNER MEMBRANE PROTEIN YBBJ"/>
    <property type="match status" value="1"/>
</dbReference>
<evidence type="ECO:0000256" key="4">
    <source>
        <dbReference type="ARBA" id="ARBA00023136"/>
    </source>
</evidence>
<feature type="domain" description="NfeD-like C-terminal" evidence="5">
    <location>
        <begin position="81"/>
        <end position="140"/>
    </location>
</feature>
<dbReference type="Pfam" id="PF01957">
    <property type="entry name" value="NfeD"/>
    <property type="match status" value="1"/>
</dbReference>
<accession>A0A6S6R547</accession>